<gene>
    <name evidence="2" type="ORF">Pla8534_25650</name>
</gene>
<evidence type="ECO:0000256" key="1">
    <source>
        <dbReference type="SAM" id="Phobius"/>
    </source>
</evidence>
<evidence type="ECO:0000313" key="2">
    <source>
        <dbReference type="EMBL" id="QDU94758.1"/>
    </source>
</evidence>
<keyword evidence="1" id="KW-1133">Transmembrane helix</keyword>
<evidence type="ECO:0000313" key="3">
    <source>
        <dbReference type="Proteomes" id="UP000317648"/>
    </source>
</evidence>
<dbReference type="PROSITE" id="PS00409">
    <property type="entry name" value="PROKAR_NTER_METHYL"/>
    <property type="match status" value="1"/>
</dbReference>
<dbReference type="RefSeq" id="WP_197443231.1">
    <property type="nucleotide sequence ID" value="NZ_CP036433.1"/>
</dbReference>
<dbReference type="AlphaFoldDB" id="A0A518DSI7"/>
<reference evidence="2 3" key="1">
    <citation type="submission" date="2019-02" db="EMBL/GenBank/DDBJ databases">
        <title>Deep-cultivation of Planctomycetes and their phenomic and genomic characterization uncovers novel biology.</title>
        <authorList>
            <person name="Wiegand S."/>
            <person name="Jogler M."/>
            <person name="Boedeker C."/>
            <person name="Pinto D."/>
            <person name="Vollmers J."/>
            <person name="Rivas-Marin E."/>
            <person name="Kohn T."/>
            <person name="Peeters S.H."/>
            <person name="Heuer A."/>
            <person name="Rast P."/>
            <person name="Oberbeckmann S."/>
            <person name="Bunk B."/>
            <person name="Jeske O."/>
            <person name="Meyerdierks A."/>
            <person name="Storesund J.E."/>
            <person name="Kallscheuer N."/>
            <person name="Luecker S."/>
            <person name="Lage O.M."/>
            <person name="Pohl T."/>
            <person name="Merkel B.J."/>
            <person name="Hornburger P."/>
            <person name="Mueller R.-W."/>
            <person name="Bruemmer F."/>
            <person name="Labrenz M."/>
            <person name="Spormann A.M."/>
            <person name="Op den Camp H."/>
            <person name="Overmann J."/>
            <person name="Amann R."/>
            <person name="Jetten M.S.M."/>
            <person name="Mascher T."/>
            <person name="Medema M.H."/>
            <person name="Devos D.P."/>
            <person name="Kaster A.-K."/>
            <person name="Ovreas L."/>
            <person name="Rohde M."/>
            <person name="Galperin M.Y."/>
            <person name="Jogler C."/>
        </authorList>
    </citation>
    <scope>NUCLEOTIDE SEQUENCE [LARGE SCALE GENOMIC DNA]</scope>
    <source>
        <strain evidence="2 3">Pla85_3_4</strain>
    </source>
</reference>
<feature type="transmembrane region" description="Helical" evidence="1">
    <location>
        <begin position="34"/>
        <end position="55"/>
    </location>
</feature>
<proteinExistence type="predicted"/>
<keyword evidence="3" id="KW-1185">Reference proteome</keyword>
<dbReference type="NCBIfam" id="TIGR02532">
    <property type="entry name" value="IV_pilin_GFxxxE"/>
    <property type="match status" value="1"/>
</dbReference>
<protein>
    <recommendedName>
        <fullName evidence="4">Prepilin-type N-terminal cleavage/methylation domain-containing protein</fullName>
    </recommendedName>
</protein>
<keyword evidence="1" id="KW-0812">Transmembrane</keyword>
<dbReference type="KEGG" id="lcre:Pla8534_25650"/>
<dbReference type="Proteomes" id="UP000317648">
    <property type="component" value="Chromosome"/>
</dbReference>
<dbReference type="EMBL" id="CP036433">
    <property type="protein sequence ID" value="QDU94758.1"/>
    <property type="molecule type" value="Genomic_DNA"/>
</dbReference>
<keyword evidence="1" id="KW-0472">Membrane</keyword>
<dbReference type="InterPro" id="IPR012902">
    <property type="entry name" value="N_methyl_site"/>
</dbReference>
<sequence>MCPIKTNVNTVPAGSRSTTRPVGSLRRGLSLLELLLATAIMSLIALGVSAMAGTVRIAGEYAHSRSQAVQHGRVASNQIEQAVAHAKCCEAFPGCLAVDTYVSGVSYPDALVVWLPEGAAADPEAPRMNEMLLFTWHPNNPQVLVRIRNRSDSRNAPHASNLAQWRQEVASLRSSNAAERIEMTTLLFAAPAGTGSDRGAVRFQVRLLPSADEWTSYQAGSLAWEDLSWAQDIYSSRTGLRQIWCHFEMQLLVEDVPGEDSHVPFFGSAAIYTLLEK</sequence>
<evidence type="ECO:0008006" key="4">
    <source>
        <dbReference type="Google" id="ProtNLM"/>
    </source>
</evidence>
<name>A0A518DSI7_9BACT</name>
<accession>A0A518DSI7</accession>
<organism evidence="2 3">
    <name type="scientific">Lignipirellula cremea</name>
    <dbReference type="NCBI Taxonomy" id="2528010"/>
    <lineage>
        <taxon>Bacteria</taxon>
        <taxon>Pseudomonadati</taxon>
        <taxon>Planctomycetota</taxon>
        <taxon>Planctomycetia</taxon>
        <taxon>Pirellulales</taxon>
        <taxon>Pirellulaceae</taxon>
        <taxon>Lignipirellula</taxon>
    </lineage>
</organism>